<proteinExistence type="predicted"/>
<dbReference type="RefSeq" id="WP_116243626.1">
    <property type="nucleotide sequence ID" value="NZ_QUAB01000048.1"/>
</dbReference>
<keyword evidence="3" id="KW-1185">Reference proteome</keyword>
<evidence type="ECO:0000256" key="1">
    <source>
        <dbReference type="SAM" id="MobiDB-lite"/>
    </source>
</evidence>
<dbReference type="AlphaFoldDB" id="A0A371NPM7"/>
<evidence type="ECO:0000313" key="3">
    <source>
        <dbReference type="Proteomes" id="UP000262172"/>
    </source>
</evidence>
<reference evidence="2 3" key="1">
    <citation type="submission" date="2018-08" db="EMBL/GenBank/DDBJ databases">
        <title>Isolation, diversity and antifungal activity of Actinobacteria from cow dung.</title>
        <authorList>
            <person name="Ling L."/>
        </authorList>
    </citation>
    <scope>NUCLEOTIDE SEQUENCE [LARGE SCALE GENOMIC DNA]</scope>
    <source>
        <strain evidence="2 3">NEAU-LLE</strain>
    </source>
</reference>
<feature type="compositionally biased region" description="Gly residues" evidence="1">
    <location>
        <begin position="9"/>
        <end position="23"/>
    </location>
</feature>
<comment type="caution">
    <text evidence="2">The sequence shown here is derived from an EMBL/GenBank/DDBJ whole genome shotgun (WGS) entry which is preliminary data.</text>
</comment>
<feature type="region of interest" description="Disordered" evidence="1">
    <location>
        <begin position="1"/>
        <end position="29"/>
    </location>
</feature>
<name>A0A371NPM7_9MICO</name>
<organism evidence="2 3">
    <name type="scientific">Microbacterium bovistercoris</name>
    <dbReference type="NCBI Taxonomy" id="2293570"/>
    <lineage>
        <taxon>Bacteria</taxon>
        <taxon>Bacillati</taxon>
        <taxon>Actinomycetota</taxon>
        <taxon>Actinomycetes</taxon>
        <taxon>Micrococcales</taxon>
        <taxon>Microbacteriaceae</taxon>
        <taxon>Microbacterium</taxon>
    </lineage>
</organism>
<evidence type="ECO:0000313" key="2">
    <source>
        <dbReference type="EMBL" id="REJ04110.1"/>
    </source>
</evidence>
<gene>
    <name evidence="2" type="ORF">DY023_17555</name>
</gene>
<dbReference type="SUPFAM" id="SSF53474">
    <property type="entry name" value="alpha/beta-Hydrolases"/>
    <property type="match status" value="1"/>
</dbReference>
<sequence>MTTDAALGEAGGGYGGAGHGGDSASGARGAETAALIPPLPKGDGLQIMSGGAIAVDTEDMRAAAVQLDAVATSLGGATDALRRAWQAVDTASGLRINGSSFGTCAVQVEREQEAVVRLGEDIRRMADIFEYVDLCARRESLAVNFPSEAAALQERIDTLLASDPAITEGVDEWLRVWEQNRYSGAEVTADALRMSPFLSAALGTVLMPLGLQLVGHAAGIRLPQLLGWVPEEAKRRGLGTIEPGERLTGRGPAVEVDKTVRSAPSGPPAGTRAAFERLRGNKGGQQVRIDKYAMPDGSSQYQVFIDGTDDPLDTSDSPWDMTSNVDMYLKREASASYEAVELAMAEAGIEAGDTIDIVGYSQGAMIGSFLAAEGVYDVRTLTTFGNPTPVALGERTLVADIRHTDDLVGGALSAGGSAGTTGSSDSFVAVREADALLPVIGSHFPSAYEETAGLLDASGDPRPEALQQRWNELNAATKVESFSYRAREVG</sequence>
<dbReference type="InterPro" id="IPR029058">
    <property type="entry name" value="AB_hydrolase_fold"/>
</dbReference>
<dbReference type="OrthoDB" id="4790882at2"/>
<protein>
    <submittedName>
        <fullName evidence="2">Uncharacterized protein</fullName>
    </submittedName>
</protein>
<dbReference type="Proteomes" id="UP000262172">
    <property type="component" value="Unassembled WGS sequence"/>
</dbReference>
<accession>A0A371NPM7</accession>
<dbReference type="EMBL" id="QUAB01000048">
    <property type="protein sequence ID" value="REJ04110.1"/>
    <property type="molecule type" value="Genomic_DNA"/>
</dbReference>